<accession>A0ACC2TWT1</accession>
<dbReference type="Proteomes" id="UP001165960">
    <property type="component" value="Unassembled WGS sequence"/>
</dbReference>
<comment type="caution">
    <text evidence="1">The sequence shown here is derived from an EMBL/GenBank/DDBJ whole genome shotgun (WGS) entry which is preliminary data.</text>
</comment>
<proteinExistence type="predicted"/>
<name>A0ACC2TWT1_9FUNG</name>
<gene>
    <name evidence="1" type="ORF">DSO57_1001206</name>
</gene>
<keyword evidence="2" id="KW-1185">Reference proteome</keyword>
<sequence length="66" mass="6816">MEVMGLIWPQAGIEPAPSHQAGLAGGGDLPTPGFLLFEENPGAETIPALVVAEGPAWAPKAMPKPW</sequence>
<evidence type="ECO:0000313" key="1">
    <source>
        <dbReference type="EMBL" id="KAJ9078993.1"/>
    </source>
</evidence>
<dbReference type="EMBL" id="QTSX02002132">
    <property type="protein sequence ID" value="KAJ9078993.1"/>
    <property type="molecule type" value="Genomic_DNA"/>
</dbReference>
<reference evidence="1" key="1">
    <citation type="submission" date="2022-04" db="EMBL/GenBank/DDBJ databases">
        <title>Genome of the entomopathogenic fungus Entomophthora muscae.</title>
        <authorList>
            <person name="Elya C."/>
            <person name="Lovett B.R."/>
            <person name="Lee E."/>
            <person name="Macias A.M."/>
            <person name="Hajek A.E."/>
            <person name="De Bivort B.L."/>
            <person name="Kasson M.T."/>
            <person name="De Fine Licht H.H."/>
            <person name="Stajich J.E."/>
        </authorList>
    </citation>
    <scope>NUCLEOTIDE SEQUENCE</scope>
    <source>
        <strain evidence="1">Berkeley</strain>
    </source>
</reference>
<protein>
    <submittedName>
        <fullName evidence="1">Uncharacterized protein</fullName>
    </submittedName>
</protein>
<evidence type="ECO:0000313" key="2">
    <source>
        <dbReference type="Proteomes" id="UP001165960"/>
    </source>
</evidence>
<organism evidence="1 2">
    <name type="scientific">Entomophthora muscae</name>
    <dbReference type="NCBI Taxonomy" id="34485"/>
    <lineage>
        <taxon>Eukaryota</taxon>
        <taxon>Fungi</taxon>
        <taxon>Fungi incertae sedis</taxon>
        <taxon>Zoopagomycota</taxon>
        <taxon>Entomophthoromycotina</taxon>
        <taxon>Entomophthoromycetes</taxon>
        <taxon>Entomophthorales</taxon>
        <taxon>Entomophthoraceae</taxon>
        <taxon>Entomophthora</taxon>
    </lineage>
</organism>